<organism evidence="2 3">
    <name type="scientific">Penicillium canariense</name>
    <dbReference type="NCBI Taxonomy" id="189055"/>
    <lineage>
        <taxon>Eukaryota</taxon>
        <taxon>Fungi</taxon>
        <taxon>Dikarya</taxon>
        <taxon>Ascomycota</taxon>
        <taxon>Pezizomycotina</taxon>
        <taxon>Eurotiomycetes</taxon>
        <taxon>Eurotiomycetidae</taxon>
        <taxon>Eurotiales</taxon>
        <taxon>Aspergillaceae</taxon>
        <taxon>Penicillium</taxon>
    </lineage>
</organism>
<comment type="caution">
    <text evidence="2">The sequence shown here is derived from an EMBL/GenBank/DDBJ whole genome shotgun (WGS) entry which is preliminary data.</text>
</comment>
<evidence type="ECO:0000313" key="3">
    <source>
        <dbReference type="Proteomes" id="UP001149163"/>
    </source>
</evidence>
<dbReference type="EMBL" id="JAPQKN010000003">
    <property type="protein sequence ID" value="KAJ5166913.1"/>
    <property type="molecule type" value="Genomic_DNA"/>
</dbReference>
<dbReference type="GeneID" id="81426995"/>
<dbReference type="RefSeq" id="XP_056543374.1">
    <property type="nucleotide sequence ID" value="XM_056687819.1"/>
</dbReference>
<sequence length="72" mass="7711">MRRKSDPKRLVTDTHCGTRAGNVVRQPLPKADVSPSNQAEKGPIHKEASCGSGNGGGEAKKSEMRKTPRLEA</sequence>
<reference evidence="2" key="1">
    <citation type="submission" date="2022-11" db="EMBL/GenBank/DDBJ databases">
        <authorList>
            <person name="Petersen C."/>
        </authorList>
    </citation>
    <scope>NUCLEOTIDE SEQUENCE</scope>
    <source>
        <strain evidence="2">IBT 26290</strain>
    </source>
</reference>
<name>A0A9W9LNP6_9EURO</name>
<protein>
    <submittedName>
        <fullName evidence="2">Uncharacterized protein</fullName>
    </submittedName>
</protein>
<reference evidence="2" key="2">
    <citation type="journal article" date="2023" name="IMA Fungus">
        <title>Comparative genomic study of the Penicillium genus elucidates a diverse pangenome and 15 lateral gene transfer events.</title>
        <authorList>
            <person name="Petersen C."/>
            <person name="Sorensen T."/>
            <person name="Nielsen M.R."/>
            <person name="Sondergaard T.E."/>
            <person name="Sorensen J.L."/>
            <person name="Fitzpatrick D.A."/>
            <person name="Frisvad J.C."/>
            <person name="Nielsen K.L."/>
        </authorList>
    </citation>
    <scope>NUCLEOTIDE SEQUENCE</scope>
    <source>
        <strain evidence="2">IBT 26290</strain>
    </source>
</reference>
<feature type="compositionally biased region" description="Basic and acidic residues" evidence="1">
    <location>
        <begin position="58"/>
        <end position="72"/>
    </location>
</feature>
<keyword evidence="3" id="KW-1185">Reference proteome</keyword>
<evidence type="ECO:0000256" key="1">
    <source>
        <dbReference type="SAM" id="MobiDB-lite"/>
    </source>
</evidence>
<evidence type="ECO:0000313" key="2">
    <source>
        <dbReference type="EMBL" id="KAJ5166913.1"/>
    </source>
</evidence>
<proteinExistence type="predicted"/>
<dbReference type="AlphaFoldDB" id="A0A9W9LNP6"/>
<dbReference type="Proteomes" id="UP001149163">
    <property type="component" value="Unassembled WGS sequence"/>
</dbReference>
<accession>A0A9W9LNP6</accession>
<feature type="region of interest" description="Disordered" evidence="1">
    <location>
        <begin position="1"/>
        <end position="72"/>
    </location>
</feature>
<gene>
    <name evidence="2" type="ORF">N7482_005694</name>
</gene>